<sequence length="389" mass="41624">MARFSRLTLCALLGADLSGLPLQAATIETTVTPDMEEMGCTLRLAGELAPGDLEALSAVLSDPPPMEASDKQLPFSPALFYGFPYGTHRLCLNSSGGDIDLALRIAEALDRFQDEYGRHGIPTAVAAGDRCDGACGLIFMAGRYSWQSYNEGYWRVDRVLHPQGHLSLPALNLWQTDNPRMTFAGLSRLMAERAVSITPGLLADMLAYTADDVLPVDTVGAASQYAIEVAPIAMAPVLTRDLDALRANGCANAALMLQGRFSLSPPDAPDWETRALSYEDPDRVLDFVGSVGGYPGLGSALSEPREYSCAAVSSFLSDGMHEYLGTDPAVHEDAYHQMRGDGYGSLGFVEGQSGLEAFSPFEPDFTPDIGPVEIGPLQLLAPQTPLSEL</sequence>
<evidence type="ECO:0000256" key="1">
    <source>
        <dbReference type="SAM" id="SignalP"/>
    </source>
</evidence>
<keyword evidence="1" id="KW-0732">Signal</keyword>
<dbReference type="RefSeq" id="WP_025313040.1">
    <property type="nucleotide sequence ID" value="NZ_CP004372.1"/>
</dbReference>
<proteinExistence type="predicted"/>
<keyword evidence="2" id="KW-0449">Lipoprotein</keyword>
<dbReference type="HOGENOM" id="CLU_709563_0_0_5"/>
<feature type="signal peptide" evidence="1">
    <location>
        <begin position="1"/>
        <end position="24"/>
    </location>
</feature>
<dbReference type="Proteomes" id="UP000019593">
    <property type="component" value="Chromosome"/>
</dbReference>
<keyword evidence="3" id="KW-1185">Reference proteome</keyword>
<dbReference type="STRING" id="1294273.roselon_03102"/>
<feature type="chain" id="PRO_5004912573" evidence="1">
    <location>
        <begin position="25"/>
        <end position="389"/>
    </location>
</feature>
<evidence type="ECO:0000313" key="2">
    <source>
        <dbReference type="EMBL" id="AHM05373.1"/>
    </source>
</evidence>
<dbReference type="OrthoDB" id="7838311at2"/>
<name>W8RVQ9_9RHOB</name>
<gene>
    <name evidence="2" type="ORF">roselon_03102</name>
</gene>
<dbReference type="AlphaFoldDB" id="W8RVQ9"/>
<dbReference type="eggNOG" id="ENOG502ZT9Y">
    <property type="taxonomic scope" value="Bacteria"/>
</dbReference>
<dbReference type="KEGG" id="red:roselon_03102"/>
<organism evidence="2 3">
    <name type="scientific">Roseicyclus elongatus DSM 19469</name>
    <dbReference type="NCBI Taxonomy" id="1294273"/>
    <lineage>
        <taxon>Bacteria</taxon>
        <taxon>Pseudomonadati</taxon>
        <taxon>Pseudomonadota</taxon>
        <taxon>Alphaproteobacteria</taxon>
        <taxon>Rhodobacterales</taxon>
        <taxon>Roseobacteraceae</taxon>
        <taxon>Roseicyclus</taxon>
    </lineage>
</organism>
<protein>
    <submittedName>
        <fullName evidence="2">Lipoprotein, putative</fullName>
    </submittedName>
</protein>
<accession>W8RVQ9</accession>
<dbReference type="EMBL" id="CP004372">
    <property type="protein sequence ID" value="AHM05373.1"/>
    <property type="molecule type" value="Genomic_DNA"/>
</dbReference>
<evidence type="ECO:0000313" key="3">
    <source>
        <dbReference type="Proteomes" id="UP000019593"/>
    </source>
</evidence>
<reference evidence="2 3" key="1">
    <citation type="submission" date="2013-03" db="EMBL/GenBank/DDBJ databases">
        <authorList>
            <person name="Fiebig A."/>
            <person name="Goeker M."/>
            <person name="Klenk H.-P.P."/>
        </authorList>
    </citation>
    <scope>NUCLEOTIDE SEQUENCE [LARGE SCALE GENOMIC DNA]</scope>
    <source>
        <strain evidence="3">DSM 19469</strain>
    </source>
</reference>